<evidence type="ECO:0008006" key="5">
    <source>
        <dbReference type="Google" id="ProtNLM"/>
    </source>
</evidence>
<feature type="signal peptide" evidence="2">
    <location>
        <begin position="1"/>
        <end position="24"/>
    </location>
</feature>
<evidence type="ECO:0000313" key="3">
    <source>
        <dbReference type="Ensembl" id="ENSSRHP00000023494.1"/>
    </source>
</evidence>
<dbReference type="Gene3D" id="2.100.10.30">
    <property type="entry name" value="Jacalin-like lectin domain"/>
    <property type="match status" value="1"/>
</dbReference>
<dbReference type="InterPro" id="IPR036404">
    <property type="entry name" value="Jacalin-like_lectin_dom_sf"/>
</dbReference>
<keyword evidence="4" id="KW-1185">Reference proteome</keyword>
<keyword evidence="1" id="KW-1133">Transmembrane helix</keyword>
<dbReference type="Proteomes" id="UP000472270">
    <property type="component" value="Unassembled WGS sequence"/>
</dbReference>
<proteinExistence type="predicted"/>
<evidence type="ECO:0000256" key="1">
    <source>
        <dbReference type="SAM" id="Phobius"/>
    </source>
</evidence>
<keyword evidence="2" id="KW-0732">Signal</keyword>
<keyword evidence="1" id="KW-0472">Membrane</keyword>
<sequence length="157" mass="17676">FISICFVSIRLLSSLLDFYSYSLAAGDGSGTEYSTAHAGRITGIRIWEYSNAHIGGIQLSYDGNWTTLVCANYGTPMVSGKYDYVGQPSGNSFNFYPTHDGSELHFLSARHNGWGITFFFFICVYLSFICSHFYRHNSYDCYLNKVNVVLLILAYLC</sequence>
<dbReference type="AlphaFoldDB" id="A0A673HBH6"/>
<name>A0A673HBH6_9TELE</name>
<accession>A0A673HBH6</accession>
<dbReference type="Ensembl" id="ENSSRHT00000024207.1">
    <property type="protein sequence ID" value="ENSSRHP00000023494.1"/>
    <property type="gene ID" value="ENSSRHG00000012383.1"/>
</dbReference>
<feature type="chain" id="PRO_5025343475" description="Jacalin-type lectin domain-containing protein" evidence="2">
    <location>
        <begin position="25"/>
        <end position="157"/>
    </location>
</feature>
<protein>
    <recommendedName>
        <fullName evidence="5">Jacalin-type lectin domain-containing protein</fullName>
    </recommendedName>
</protein>
<evidence type="ECO:0000256" key="2">
    <source>
        <dbReference type="SAM" id="SignalP"/>
    </source>
</evidence>
<reference evidence="3" key="1">
    <citation type="submission" date="2025-08" db="UniProtKB">
        <authorList>
            <consortium name="Ensembl"/>
        </authorList>
    </citation>
    <scope>IDENTIFICATION</scope>
</reference>
<feature type="transmembrane region" description="Helical" evidence="1">
    <location>
        <begin position="114"/>
        <end position="134"/>
    </location>
</feature>
<reference evidence="3" key="2">
    <citation type="submission" date="2025-09" db="UniProtKB">
        <authorList>
            <consortium name="Ensembl"/>
        </authorList>
    </citation>
    <scope>IDENTIFICATION</scope>
</reference>
<evidence type="ECO:0000313" key="4">
    <source>
        <dbReference type="Proteomes" id="UP000472270"/>
    </source>
</evidence>
<organism evidence="3 4">
    <name type="scientific">Sinocyclocheilus rhinocerous</name>
    <dbReference type="NCBI Taxonomy" id="307959"/>
    <lineage>
        <taxon>Eukaryota</taxon>
        <taxon>Metazoa</taxon>
        <taxon>Chordata</taxon>
        <taxon>Craniata</taxon>
        <taxon>Vertebrata</taxon>
        <taxon>Euteleostomi</taxon>
        <taxon>Actinopterygii</taxon>
        <taxon>Neopterygii</taxon>
        <taxon>Teleostei</taxon>
        <taxon>Ostariophysi</taxon>
        <taxon>Cypriniformes</taxon>
        <taxon>Cyprinidae</taxon>
        <taxon>Cyprininae</taxon>
        <taxon>Sinocyclocheilus</taxon>
    </lineage>
</organism>
<keyword evidence="1" id="KW-0812">Transmembrane</keyword>